<feature type="compositionally biased region" description="Polar residues" evidence="6">
    <location>
        <begin position="1866"/>
        <end position="1881"/>
    </location>
</feature>
<keyword evidence="9" id="KW-1185">Reference proteome</keyword>
<dbReference type="PANTHER" id="PTHR46567">
    <property type="entry name" value="MEDIATOR OF RNA POLYMERASE II TRANSCRIPTION SUBUNIT 12"/>
    <property type="match status" value="1"/>
</dbReference>
<evidence type="ECO:0000256" key="3">
    <source>
        <dbReference type="ARBA" id="ARBA00023015"/>
    </source>
</evidence>
<evidence type="ECO:0000259" key="7">
    <source>
        <dbReference type="SMART" id="SM01281"/>
    </source>
</evidence>
<evidence type="ECO:0000256" key="2">
    <source>
        <dbReference type="ARBA" id="ARBA00010289"/>
    </source>
</evidence>
<feature type="region of interest" description="Disordered" evidence="6">
    <location>
        <begin position="1861"/>
        <end position="1881"/>
    </location>
</feature>
<dbReference type="GO" id="GO:0016592">
    <property type="term" value="C:mediator complex"/>
    <property type="evidence" value="ECO:0007669"/>
    <property type="project" value="InterPro"/>
</dbReference>
<evidence type="ECO:0000256" key="4">
    <source>
        <dbReference type="ARBA" id="ARBA00023163"/>
    </source>
</evidence>
<proteinExistence type="inferred from homology"/>
<dbReference type="InterPro" id="IPR019035">
    <property type="entry name" value="Mediator_Med12"/>
</dbReference>
<keyword evidence="3" id="KW-0805">Transcription regulation</keyword>
<feature type="region of interest" description="Disordered" evidence="6">
    <location>
        <begin position="788"/>
        <end position="824"/>
    </location>
</feature>
<comment type="subcellular location">
    <subcellularLocation>
        <location evidence="1">Nucleus</location>
    </subcellularLocation>
</comment>
<dbReference type="GO" id="GO:0003712">
    <property type="term" value="F:transcription coregulator activity"/>
    <property type="evidence" value="ECO:0007669"/>
    <property type="project" value="InterPro"/>
</dbReference>
<sequence>MQRYPAASCGGGISNHSVGGASVRDTARADTSFPSSNFSLNPRRPLQLAPYKLTCEKEPLSARLGPPDYYPQTPNCPEETLTRDYVQHGYKETVDGLEEAREITLSQIGTFSKPVVVKCKEAIRKRLRAINESRAQKRKAGQVYGVPLSGSLLTRPCVFPEQRPCGEDFRKKWIESLSQQHKRLRLLAENVPHGYRRKSLFEVLIRHNVPLLRATWFIKVTYLNQVRPISTSVSSGAPDKTQLARSELWTKDVVEYLQYLLDEFFSKDGSMSTPQARNQSSQMLLVGCIQQKGDSSPAFFDGDEPSFHFKWWYMVRILQWHHAEGLLIPSQIIEWVLNQMQEKESFETLELLLPVVFGVLETIALSQTYVRTLVEVAVRCIQEPSPGGSSLLDNSRRAYMISSLVEMLRYLIVAVPDTFVALDCFPLPSCLLSEAANDRSFLLKDGERIPNGEMDFANTSIDKGLDIQNKFLSFDHTISSIQKRVDNLVKAVSPGVQGNGMAKAVQALDKALILGDVKEAYKYLFEDLCDHDVEEVWIAEVSPCLRASLKWIGTVSLSLVCSVFFVCEWATCDFRDCRTAIPPGLKLTGRKDYSQVYIAVQLLKLQMEVIHSSGQCKEGILWGTESIVKGGSQRDSFPVATAAETMAVNKSKSKIAGGKIDAEDIFQSPGPMHDIVVCWIDQHEVGKGEGYKRLQLLIVELISAGIFYPQAYVRQLIISGVMERNETPVDLGRRQRHYRILKQLPGSYLMDFFKEARVTSIPLLSEAMQVYSNERRFVLHGLSTSNNNGNDTNCVPKTQKDNSASGREAASPASSIKTKVRHSASSPLAVRDASAKSLVAELKNAISTLLSIPHSFSALANTREDSQGVKRPIGLSGTVVESVEGTDGCEECKRAKRPKLGEERSSYQLGIPSNPLDDEDAWWVKKGSKSLESFKVDPPLKSTKNVSRGRRKTQSLAQLAAARIEGSQGASTSHICDNKISCPHHRSGVEGENSKTEGSRKTHLSDIIKIGKALKRLRLLERRTITLWLMTIVRQLVEGNEKPAAKVGQNPGSVPPDDRATPSWKFGEHELFAIIYLMDVASDLVSATKFLLWLLPKISNGLSSTLPSGRSLLIMSKNAEAHVCEVGEAFLLSTIRRYENVIVVNDLLPEALSAMMRQAAAVMVSNGRASSSSAFNYARNLLKKYGSSGSVAKWEKNFRATCDQRLLTELESGRSLDGEFGFSSGVPAGVEDFDSYLHQKITGRLSRPAPSMKEVVQRYTEEAVQYFYDKERKLVGSSTQKSPGIEKWDDEFQMAQKIVLALMDCIRQNGGATQEVDHSLVAAAVAAIVSNVGLAVAKMPDFTTSGNHPKLPSPVSLLSCAWRIVHIHITCLSLLKEALGERQCRVFEIALATEASSAVAGSFAPGKVSRGQFPEGHDANMSNQIVNNSAKSVLGRATKAAAAVSALVIGAIVHGVVSLERMVTVFRLKEGLDILHFIRSARSNSNGISRSIGMLKVDHSIEICVHWFRLLIGNCRTVSDGLVVELLGEPYIVALSRMQRMLPLSLVFPPAYSTFAMVIWRPYLLNGNITAREDVQVYQSLTVAIADAIRHQPFRDVCLRDSSALYDLLASDVGDSEFAAMLELHGPDKHLKTVAFVPLRARLFLNAILDGKVPQSMLAHGDASRVTGHGESKVQYAENEMKLINQLVHVLDTIQPAKFHWQWVELRLLLNEQVLIEKIEGPYNMSVVEAIRSLLPNSDNVNLSENENNFTDIVLTRLLVRPDAASLYSEVVHLLGRPLEESLLLHAKWFLAGHDVLFGRKSVRQRLINIAQNRGLSTKIQFWKPWGWTSSAVDTMANRVDKKFEPSSLEEGEVVEEGMDLKRSGKMTSQTPDTEGSTSRQQYATERALAELVLPCMDRSSSDARNTFANELIKQLNSIEIQINLVAGGSSKQAGIMPLGVEGAANKGNTRKGIRGGSPGLGRRSMGASDSAPPSSAALRASLWLRLQFLLRLLPVIHADREPSSRNMRHLLASVILRLLGSRVVYEDIDSCSSPMQNSFKRLDSLLESSVSAASGNLFGESLFDQFLSVLYGLLSSWKPRWLKPKSSSKSTAKSPRDFSVFDREVAESLQTDLDRMLLPETIRWRLQAAMPVLSRFPSCSISCQPPTVSTAALASLQFSISSPGFQHGNSSQSQRNRASANTPGKSKSLLSQDQEMEIDPWTLLEDGTGSGPSTSNSIVGVVGDHTNLKACHWLKGAVRVRRTDLTYIGAVDDDS</sequence>
<dbReference type="EMBL" id="KZ305030">
    <property type="protein sequence ID" value="PIA49387.1"/>
    <property type="molecule type" value="Genomic_DNA"/>
</dbReference>
<feature type="compositionally biased region" description="Polar residues" evidence="6">
    <location>
        <begin position="788"/>
        <end position="805"/>
    </location>
</feature>
<feature type="region of interest" description="Disordered" evidence="6">
    <location>
        <begin position="2166"/>
        <end position="2193"/>
    </location>
</feature>
<feature type="region of interest" description="Disordered" evidence="6">
    <location>
        <begin position="1944"/>
        <end position="1973"/>
    </location>
</feature>
<dbReference type="GO" id="GO:0006357">
    <property type="term" value="P:regulation of transcription by RNA polymerase II"/>
    <property type="evidence" value="ECO:0007669"/>
    <property type="project" value="InterPro"/>
</dbReference>
<evidence type="ECO:0000313" key="8">
    <source>
        <dbReference type="EMBL" id="PIA49388.1"/>
    </source>
</evidence>
<reference evidence="8 9" key="1">
    <citation type="submission" date="2017-09" db="EMBL/GenBank/DDBJ databases">
        <title>WGS assembly of Aquilegia coerulea Goldsmith.</title>
        <authorList>
            <person name="Hodges S."/>
            <person name="Kramer E."/>
            <person name="Nordborg M."/>
            <person name="Tomkins J."/>
            <person name="Borevitz J."/>
            <person name="Derieg N."/>
            <person name="Yan J."/>
            <person name="Mihaltcheva S."/>
            <person name="Hayes R.D."/>
            <person name="Rokhsar D."/>
        </authorList>
    </citation>
    <scope>NUCLEOTIDE SEQUENCE [LARGE SCALE GENOMIC DNA]</scope>
    <source>
        <strain evidence="9">cv. Goldsmith</strain>
    </source>
</reference>
<name>A0A2G5E0T5_AQUCA</name>
<dbReference type="SMART" id="SM01281">
    <property type="entry name" value="Med12"/>
    <property type="match status" value="1"/>
</dbReference>
<dbReference type="EMBL" id="KZ305030">
    <property type="protein sequence ID" value="PIA49389.1"/>
    <property type="molecule type" value="Genomic_DNA"/>
</dbReference>
<accession>A0A2G5E0T5</accession>
<dbReference type="Pfam" id="PF09497">
    <property type="entry name" value="Med12"/>
    <property type="match status" value="1"/>
</dbReference>
<dbReference type="OrthoDB" id="20828at2759"/>
<dbReference type="Proteomes" id="UP000230069">
    <property type="component" value="Unassembled WGS sequence"/>
</dbReference>
<organism evidence="8 9">
    <name type="scientific">Aquilegia coerulea</name>
    <name type="common">Rocky mountain columbine</name>
    <dbReference type="NCBI Taxonomy" id="218851"/>
    <lineage>
        <taxon>Eukaryota</taxon>
        <taxon>Viridiplantae</taxon>
        <taxon>Streptophyta</taxon>
        <taxon>Embryophyta</taxon>
        <taxon>Tracheophyta</taxon>
        <taxon>Spermatophyta</taxon>
        <taxon>Magnoliopsida</taxon>
        <taxon>Ranunculales</taxon>
        <taxon>Ranunculaceae</taxon>
        <taxon>Thalictroideae</taxon>
        <taxon>Aquilegia</taxon>
    </lineage>
</organism>
<keyword evidence="4" id="KW-0804">Transcription</keyword>
<comment type="similarity">
    <text evidence="2">Belongs to the Mediator complex subunit 12 family.</text>
</comment>
<dbReference type="STRING" id="218851.A0A2G5E0T5"/>
<keyword evidence="5" id="KW-0539">Nucleus</keyword>
<evidence type="ECO:0000313" key="9">
    <source>
        <dbReference type="Proteomes" id="UP000230069"/>
    </source>
</evidence>
<feature type="domain" description="Mediator complex subunit Med12" evidence="7">
    <location>
        <begin position="158"/>
        <end position="219"/>
    </location>
</feature>
<evidence type="ECO:0000256" key="1">
    <source>
        <dbReference type="ARBA" id="ARBA00004123"/>
    </source>
</evidence>
<dbReference type="EMBL" id="KZ305030">
    <property type="protein sequence ID" value="PIA49388.1"/>
    <property type="molecule type" value="Genomic_DNA"/>
</dbReference>
<evidence type="ECO:0000256" key="6">
    <source>
        <dbReference type="SAM" id="MobiDB-lite"/>
    </source>
</evidence>
<dbReference type="PANTHER" id="PTHR46567:SF1">
    <property type="entry name" value="MEDIATOR OF RNA POLYMERASE II TRANSCRIPTION SUBUNIT 12"/>
    <property type="match status" value="1"/>
</dbReference>
<protein>
    <recommendedName>
        <fullName evidence="7">Mediator complex subunit Med12 domain-containing protein</fullName>
    </recommendedName>
</protein>
<dbReference type="FunCoup" id="A0A2G5E0T5">
    <property type="interactions" value="1982"/>
</dbReference>
<gene>
    <name evidence="8" type="ORF">AQUCO_01300301v1</name>
</gene>
<evidence type="ECO:0000256" key="5">
    <source>
        <dbReference type="ARBA" id="ARBA00023242"/>
    </source>
</evidence>